<reference evidence="1 2" key="1">
    <citation type="submission" date="2022-06" db="EMBL/GenBank/DDBJ databases">
        <title>Genomic Encyclopedia of Archaeal and Bacterial Type Strains, Phase II (KMG-II): from individual species to whole genera.</title>
        <authorList>
            <person name="Goeker M."/>
        </authorList>
    </citation>
    <scope>NUCLEOTIDE SEQUENCE [LARGE SCALE GENOMIC DNA]</scope>
    <source>
        <strain evidence="1 2">DSM 44255</strain>
    </source>
</reference>
<protein>
    <submittedName>
        <fullName evidence="1">Uncharacterized protein</fullName>
    </submittedName>
</protein>
<dbReference type="Proteomes" id="UP001205185">
    <property type="component" value="Unassembled WGS sequence"/>
</dbReference>
<dbReference type="RefSeq" id="WP_253888035.1">
    <property type="nucleotide sequence ID" value="NZ_BAAAVB010000014.1"/>
</dbReference>
<dbReference type="EMBL" id="JAMTCO010000008">
    <property type="protein sequence ID" value="MCP2271084.1"/>
    <property type="molecule type" value="Genomic_DNA"/>
</dbReference>
<gene>
    <name evidence="1" type="ORF">LV75_003596</name>
</gene>
<evidence type="ECO:0000313" key="2">
    <source>
        <dbReference type="Proteomes" id="UP001205185"/>
    </source>
</evidence>
<organism evidence="1 2">
    <name type="scientific">Actinokineospora diospyrosa</name>
    <dbReference type="NCBI Taxonomy" id="103728"/>
    <lineage>
        <taxon>Bacteria</taxon>
        <taxon>Bacillati</taxon>
        <taxon>Actinomycetota</taxon>
        <taxon>Actinomycetes</taxon>
        <taxon>Pseudonocardiales</taxon>
        <taxon>Pseudonocardiaceae</taxon>
        <taxon>Actinokineospora</taxon>
    </lineage>
</organism>
<evidence type="ECO:0000313" key="1">
    <source>
        <dbReference type="EMBL" id="MCP2271084.1"/>
    </source>
</evidence>
<proteinExistence type="predicted"/>
<sequence length="49" mass="4925">MPRQRGWRTNGLPGHRARAGDWVSLGGAVLVLVGLAARGPASTSTAAAG</sequence>
<name>A0ABT1IEU9_9PSEU</name>
<keyword evidence="2" id="KW-1185">Reference proteome</keyword>
<comment type="caution">
    <text evidence="1">The sequence shown here is derived from an EMBL/GenBank/DDBJ whole genome shotgun (WGS) entry which is preliminary data.</text>
</comment>
<accession>A0ABT1IEU9</accession>